<feature type="transmembrane region" description="Helical" evidence="6">
    <location>
        <begin position="364"/>
        <end position="383"/>
    </location>
</feature>
<keyword evidence="5 6" id="KW-0472">Membrane</keyword>
<feature type="transmembrane region" description="Helical" evidence="6">
    <location>
        <begin position="389"/>
        <end position="411"/>
    </location>
</feature>
<dbReference type="EMBL" id="WFLM01000003">
    <property type="protein sequence ID" value="KAB8039072.1"/>
    <property type="molecule type" value="Genomic_DNA"/>
</dbReference>
<gene>
    <name evidence="7" type="ORF">GCL60_09465</name>
</gene>
<evidence type="ECO:0000313" key="7">
    <source>
        <dbReference type="EMBL" id="KAB8039072.1"/>
    </source>
</evidence>
<feature type="transmembrane region" description="Helical" evidence="6">
    <location>
        <begin position="261"/>
        <end position="278"/>
    </location>
</feature>
<feature type="transmembrane region" description="Helical" evidence="6">
    <location>
        <begin position="20"/>
        <end position="43"/>
    </location>
</feature>
<evidence type="ECO:0000256" key="3">
    <source>
        <dbReference type="ARBA" id="ARBA00022692"/>
    </source>
</evidence>
<feature type="transmembrane region" description="Helical" evidence="6">
    <location>
        <begin position="161"/>
        <end position="180"/>
    </location>
</feature>
<dbReference type="InterPro" id="IPR050833">
    <property type="entry name" value="Poly_Biosynth_Transport"/>
</dbReference>
<comment type="caution">
    <text evidence="7">The sequence shown here is derived from an EMBL/GenBank/DDBJ whole genome shotgun (WGS) entry which is preliminary data.</text>
</comment>
<dbReference type="AlphaFoldDB" id="A0A6N6VSH1"/>
<proteinExistence type="predicted"/>
<evidence type="ECO:0000256" key="4">
    <source>
        <dbReference type="ARBA" id="ARBA00022989"/>
    </source>
</evidence>
<name>A0A6N6VSH1_9BACT</name>
<protein>
    <submittedName>
        <fullName evidence="7">Oligosaccharide flippase family protein</fullName>
    </submittedName>
</protein>
<sequence length="432" mass="49787">MNFFKMKQIFQRNQILKDKFSNAILLSISQIISLIFNFLAILIIARENTLENFGVFSICLTIYNILAIFSELGIYGNIGTSLSKNKFNENDLFGFSILVSLVLSLVFLISLSIIYPIINIFYNDSLKLLILNSGIISFSFLFAYALPFIMTGSEKIKIFSLFNFSNNFIYFIFVIFQTYILKDKNISSYINYKSLSIIIGIILVFLILKPRFKNQKVIFKNIYSDWKKFGFHCFLGRLYNSTIPFLLVLLVGYILSEKSAAIFRVSFNFINPLLLVFLSFTQTMAKKVSNLPSIPKNTFYSNILISLFLVLGSAIGGFILIEYFLGEKYKSSLPLFLIMLICCFLYGNYRMYYEWLVLNGHGKMVMNASRFAFLFIALFSIPLMKIFDIYGAPIALVGSFSVCTIFVFYYYRSVLKEVNFAKKPELLDSFNK</sequence>
<evidence type="ECO:0000256" key="2">
    <source>
        <dbReference type="ARBA" id="ARBA00022475"/>
    </source>
</evidence>
<feature type="transmembrane region" description="Helical" evidence="6">
    <location>
        <begin position="55"/>
        <end position="80"/>
    </location>
</feature>
<feature type="transmembrane region" description="Helical" evidence="6">
    <location>
        <begin position="186"/>
        <end position="208"/>
    </location>
</feature>
<keyword evidence="4 6" id="KW-1133">Transmembrane helix</keyword>
<feature type="transmembrane region" description="Helical" evidence="6">
    <location>
        <begin position="92"/>
        <end position="118"/>
    </location>
</feature>
<evidence type="ECO:0000256" key="1">
    <source>
        <dbReference type="ARBA" id="ARBA00004651"/>
    </source>
</evidence>
<dbReference type="GO" id="GO:0005886">
    <property type="term" value="C:plasma membrane"/>
    <property type="evidence" value="ECO:0007669"/>
    <property type="project" value="UniProtKB-SubCell"/>
</dbReference>
<evidence type="ECO:0000256" key="5">
    <source>
        <dbReference type="ARBA" id="ARBA00023136"/>
    </source>
</evidence>
<dbReference type="PANTHER" id="PTHR30250:SF11">
    <property type="entry name" value="O-ANTIGEN TRANSPORTER-RELATED"/>
    <property type="match status" value="1"/>
</dbReference>
<dbReference type="RefSeq" id="WP_153420471.1">
    <property type="nucleotide sequence ID" value="NZ_WFLM01000003.1"/>
</dbReference>
<organism evidence="7 8">
    <name type="scientific">Silvanigrella paludirubra</name>
    <dbReference type="NCBI Taxonomy" id="2499159"/>
    <lineage>
        <taxon>Bacteria</taxon>
        <taxon>Pseudomonadati</taxon>
        <taxon>Bdellovibrionota</taxon>
        <taxon>Oligoflexia</taxon>
        <taxon>Silvanigrellales</taxon>
        <taxon>Silvanigrellaceae</taxon>
        <taxon>Silvanigrella</taxon>
    </lineage>
</organism>
<dbReference type="Pfam" id="PF01943">
    <property type="entry name" value="Polysacc_synt"/>
    <property type="match status" value="1"/>
</dbReference>
<feature type="transmembrane region" description="Helical" evidence="6">
    <location>
        <begin position="333"/>
        <end position="352"/>
    </location>
</feature>
<dbReference type="Proteomes" id="UP000437748">
    <property type="component" value="Unassembled WGS sequence"/>
</dbReference>
<keyword evidence="2" id="KW-1003">Cell membrane</keyword>
<keyword evidence="3 6" id="KW-0812">Transmembrane</keyword>
<dbReference type="InterPro" id="IPR002797">
    <property type="entry name" value="Polysacc_synth"/>
</dbReference>
<evidence type="ECO:0000256" key="6">
    <source>
        <dbReference type="SAM" id="Phobius"/>
    </source>
</evidence>
<feature type="transmembrane region" description="Helical" evidence="6">
    <location>
        <begin position="229"/>
        <end position="255"/>
    </location>
</feature>
<feature type="transmembrane region" description="Helical" evidence="6">
    <location>
        <begin position="130"/>
        <end position="149"/>
    </location>
</feature>
<reference evidence="7 8" key="1">
    <citation type="submission" date="2019-10" db="EMBL/GenBank/DDBJ databases">
        <title>New species of Slilvanegrellaceae.</title>
        <authorList>
            <person name="Pitt A."/>
            <person name="Hahn M.W."/>
        </authorList>
    </citation>
    <scope>NUCLEOTIDE SEQUENCE [LARGE SCALE GENOMIC DNA]</scope>
    <source>
        <strain evidence="7 8">SP-Ram-0.45-NSY-1</strain>
    </source>
</reference>
<accession>A0A6N6VSH1</accession>
<keyword evidence="8" id="KW-1185">Reference proteome</keyword>
<comment type="subcellular location">
    <subcellularLocation>
        <location evidence="1">Cell membrane</location>
        <topology evidence="1">Multi-pass membrane protein</topology>
    </subcellularLocation>
</comment>
<feature type="transmembrane region" description="Helical" evidence="6">
    <location>
        <begin position="299"/>
        <end position="321"/>
    </location>
</feature>
<dbReference type="PANTHER" id="PTHR30250">
    <property type="entry name" value="PST FAMILY PREDICTED COLANIC ACID TRANSPORTER"/>
    <property type="match status" value="1"/>
</dbReference>
<evidence type="ECO:0000313" key="8">
    <source>
        <dbReference type="Proteomes" id="UP000437748"/>
    </source>
</evidence>